<gene>
    <name evidence="1" type="ORF">JET14_12085</name>
</gene>
<sequence length="140" mass="15677">MSLSAYSQYAHSVGTNLRLELLAEEYEPFLAKLSVRSRLDLNAFVRENVVLIEKVATSTPKRQHQLLSALSTEQRFWTIAAAAQMTFEASALLSAVELHLVPGCGYRDMIGYAQDVLCAADMDEDYLWPFPIPRPPEENG</sequence>
<dbReference type="EMBL" id="CP066786">
    <property type="protein sequence ID" value="QQM29077.1"/>
    <property type="molecule type" value="Genomic_DNA"/>
</dbReference>
<organism evidence="1 2">
    <name type="scientific">Martelella lutilitoris</name>
    <dbReference type="NCBI Taxonomy" id="2583532"/>
    <lineage>
        <taxon>Bacteria</taxon>
        <taxon>Pseudomonadati</taxon>
        <taxon>Pseudomonadota</taxon>
        <taxon>Alphaproteobacteria</taxon>
        <taxon>Hyphomicrobiales</taxon>
        <taxon>Aurantimonadaceae</taxon>
        <taxon>Martelella</taxon>
    </lineage>
</organism>
<dbReference type="AlphaFoldDB" id="A0A7T7HH62"/>
<evidence type="ECO:0000313" key="1">
    <source>
        <dbReference type="EMBL" id="QQM29077.1"/>
    </source>
</evidence>
<name>A0A7T7HH62_9HYPH</name>
<dbReference type="KEGG" id="mlut:JET14_12085"/>
<dbReference type="RefSeq" id="WP_200333805.1">
    <property type="nucleotide sequence ID" value="NZ_CP066786.1"/>
</dbReference>
<reference evidence="1 2" key="1">
    <citation type="submission" date="2020-12" db="EMBL/GenBank/DDBJ databases">
        <authorList>
            <person name="Zheng R.K."/>
            <person name="Sun C.M."/>
        </authorList>
    </citation>
    <scope>NUCLEOTIDE SEQUENCE [LARGE SCALE GENOMIC DNA]</scope>
    <source>
        <strain evidence="1 2">ZRK001</strain>
    </source>
</reference>
<accession>A0A7T7HH62</accession>
<proteinExistence type="predicted"/>
<protein>
    <submittedName>
        <fullName evidence="1">Uncharacterized protein</fullName>
    </submittedName>
</protein>
<dbReference type="Proteomes" id="UP000596083">
    <property type="component" value="Chromosome"/>
</dbReference>
<evidence type="ECO:0000313" key="2">
    <source>
        <dbReference type="Proteomes" id="UP000596083"/>
    </source>
</evidence>